<accession>A0A8S3ZD57</accession>
<dbReference type="SMART" id="SM00494">
    <property type="entry name" value="ChtBD2"/>
    <property type="match status" value="2"/>
</dbReference>
<dbReference type="OrthoDB" id="6020543at2759"/>
<name>A0A8S3ZD57_9EUPU</name>
<sequence>MQQACIYNPLCRRPDRTVSCSTSIMTLLSWSFLCLLALDSAFGAATPPPDERCQNADMFGVIEIGCWGYRECVNGAFIEHLCEEKQVLDKDTRQCHPKGTGHTDCDNGTDCTGLPDSFYSNYFDYCKSYSRCYGGNNIGQFYCPGSLIFNEEIQSCDFVSDVYPPCGTKLPETTTKSPTTAASPTTT</sequence>
<dbReference type="Proteomes" id="UP000678393">
    <property type="component" value="Unassembled WGS sequence"/>
</dbReference>
<reference evidence="3" key="1">
    <citation type="submission" date="2021-04" db="EMBL/GenBank/DDBJ databases">
        <authorList>
            <consortium name="Molecular Ecology Group"/>
        </authorList>
    </citation>
    <scope>NUCLEOTIDE SEQUENCE</scope>
</reference>
<evidence type="ECO:0000313" key="3">
    <source>
        <dbReference type="EMBL" id="CAG5124952.1"/>
    </source>
</evidence>
<evidence type="ECO:0000313" key="4">
    <source>
        <dbReference type="Proteomes" id="UP000678393"/>
    </source>
</evidence>
<dbReference type="PROSITE" id="PS50940">
    <property type="entry name" value="CHIT_BIND_II"/>
    <property type="match status" value="2"/>
</dbReference>
<feature type="signal peptide" evidence="1">
    <location>
        <begin position="1"/>
        <end position="43"/>
    </location>
</feature>
<protein>
    <recommendedName>
        <fullName evidence="2">Chitin-binding type-2 domain-containing protein</fullName>
    </recommendedName>
</protein>
<feature type="domain" description="Chitin-binding type-2" evidence="2">
    <location>
        <begin position="50"/>
        <end position="107"/>
    </location>
</feature>
<dbReference type="Gene3D" id="2.170.140.10">
    <property type="entry name" value="Chitin binding domain"/>
    <property type="match status" value="1"/>
</dbReference>
<dbReference type="InterPro" id="IPR002557">
    <property type="entry name" value="Chitin-bd_dom"/>
</dbReference>
<dbReference type="GO" id="GO:0008061">
    <property type="term" value="F:chitin binding"/>
    <property type="evidence" value="ECO:0007669"/>
    <property type="project" value="InterPro"/>
</dbReference>
<keyword evidence="4" id="KW-1185">Reference proteome</keyword>
<dbReference type="SUPFAM" id="SSF57625">
    <property type="entry name" value="Invertebrate chitin-binding proteins"/>
    <property type="match status" value="2"/>
</dbReference>
<proteinExistence type="predicted"/>
<dbReference type="EMBL" id="CAJHNH020001915">
    <property type="protein sequence ID" value="CAG5124952.1"/>
    <property type="molecule type" value="Genomic_DNA"/>
</dbReference>
<comment type="caution">
    <text evidence="3">The sequence shown here is derived from an EMBL/GenBank/DDBJ whole genome shotgun (WGS) entry which is preliminary data.</text>
</comment>
<dbReference type="GO" id="GO:0005576">
    <property type="term" value="C:extracellular region"/>
    <property type="evidence" value="ECO:0007669"/>
    <property type="project" value="InterPro"/>
</dbReference>
<keyword evidence="1" id="KW-0732">Signal</keyword>
<dbReference type="Pfam" id="PF01607">
    <property type="entry name" value="CBM_14"/>
    <property type="match status" value="1"/>
</dbReference>
<organism evidence="3 4">
    <name type="scientific">Candidula unifasciata</name>
    <dbReference type="NCBI Taxonomy" id="100452"/>
    <lineage>
        <taxon>Eukaryota</taxon>
        <taxon>Metazoa</taxon>
        <taxon>Spiralia</taxon>
        <taxon>Lophotrochozoa</taxon>
        <taxon>Mollusca</taxon>
        <taxon>Gastropoda</taxon>
        <taxon>Heterobranchia</taxon>
        <taxon>Euthyneura</taxon>
        <taxon>Panpulmonata</taxon>
        <taxon>Eupulmonata</taxon>
        <taxon>Stylommatophora</taxon>
        <taxon>Helicina</taxon>
        <taxon>Helicoidea</taxon>
        <taxon>Geomitridae</taxon>
        <taxon>Candidula</taxon>
    </lineage>
</organism>
<gene>
    <name evidence="3" type="ORF">CUNI_LOCUS10510</name>
</gene>
<evidence type="ECO:0000259" key="2">
    <source>
        <dbReference type="PROSITE" id="PS50940"/>
    </source>
</evidence>
<dbReference type="InterPro" id="IPR036508">
    <property type="entry name" value="Chitin-bd_dom_sf"/>
</dbReference>
<feature type="domain" description="Chitin-binding type-2" evidence="2">
    <location>
        <begin position="108"/>
        <end position="168"/>
    </location>
</feature>
<evidence type="ECO:0000256" key="1">
    <source>
        <dbReference type="SAM" id="SignalP"/>
    </source>
</evidence>
<feature type="chain" id="PRO_5035896783" description="Chitin-binding type-2 domain-containing protein" evidence="1">
    <location>
        <begin position="44"/>
        <end position="187"/>
    </location>
</feature>
<dbReference type="AlphaFoldDB" id="A0A8S3ZD57"/>